<gene>
    <name evidence="2" type="ORF">PVK06_030284</name>
</gene>
<protein>
    <submittedName>
        <fullName evidence="2">Uncharacterized protein</fullName>
    </submittedName>
</protein>
<evidence type="ECO:0000256" key="1">
    <source>
        <dbReference type="SAM" id="MobiDB-lite"/>
    </source>
</evidence>
<keyword evidence="3" id="KW-1185">Reference proteome</keyword>
<reference evidence="2 3" key="1">
    <citation type="submission" date="2023-03" db="EMBL/GenBank/DDBJ databases">
        <title>WGS of Gossypium arboreum.</title>
        <authorList>
            <person name="Yu D."/>
        </authorList>
    </citation>
    <scope>NUCLEOTIDE SEQUENCE [LARGE SCALE GENOMIC DNA]</scope>
    <source>
        <tissue evidence="2">Leaf</tissue>
    </source>
</reference>
<name>A0ABR0NQB4_GOSAR</name>
<feature type="compositionally biased region" description="Polar residues" evidence="1">
    <location>
        <begin position="1"/>
        <end position="19"/>
    </location>
</feature>
<feature type="region of interest" description="Disordered" evidence="1">
    <location>
        <begin position="1"/>
        <end position="20"/>
    </location>
</feature>
<evidence type="ECO:0000313" key="2">
    <source>
        <dbReference type="EMBL" id="KAK5802671.1"/>
    </source>
</evidence>
<dbReference type="Proteomes" id="UP001358586">
    <property type="component" value="Chromosome 9"/>
</dbReference>
<dbReference type="EMBL" id="JARKNE010000009">
    <property type="protein sequence ID" value="KAK5802671.1"/>
    <property type="molecule type" value="Genomic_DNA"/>
</dbReference>
<comment type="caution">
    <text evidence="2">The sequence shown here is derived from an EMBL/GenBank/DDBJ whole genome shotgun (WGS) entry which is preliminary data.</text>
</comment>
<accession>A0ABR0NQB4</accession>
<proteinExistence type="predicted"/>
<organism evidence="2 3">
    <name type="scientific">Gossypium arboreum</name>
    <name type="common">Tree cotton</name>
    <name type="synonym">Gossypium nanking</name>
    <dbReference type="NCBI Taxonomy" id="29729"/>
    <lineage>
        <taxon>Eukaryota</taxon>
        <taxon>Viridiplantae</taxon>
        <taxon>Streptophyta</taxon>
        <taxon>Embryophyta</taxon>
        <taxon>Tracheophyta</taxon>
        <taxon>Spermatophyta</taxon>
        <taxon>Magnoliopsida</taxon>
        <taxon>eudicotyledons</taxon>
        <taxon>Gunneridae</taxon>
        <taxon>Pentapetalae</taxon>
        <taxon>rosids</taxon>
        <taxon>malvids</taxon>
        <taxon>Malvales</taxon>
        <taxon>Malvaceae</taxon>
        <taxon>Malvoideae</taxon>
        <taxon>Gossypium</taxon>
    </lineage>
</organism>
<evidence type="ECO:0000313" key="3">
    <source>
        <dbReference type="Proteomes" id="UP001358586"/>
    </source>
</evidence>
<sequence>MNSEGKQSLPTSGSGNSELGTKALAELVRKVVEEVLDTEIKEIRETLQVGCLECKKMKDPSSQRTEPRSVKHVKTRPNFPTCKNCNRHHPGECHRKTGACFRCRSREHRAQDCQAYSSQDGQQLAGQHGGPRFEQRYAQESASFCCTRVGRAVRD</sequence>